<evidence type="ECO:0000313" key="2">
    <source>
        <dbReference type="Proteomes" id="UP000265520"/>
    </source>
</evidence>
<reference evidence="1 2" key="1">
    <citation type="journal article" date="2018" name="Front. Plant Sci.">
        <title>Red Clover (Trifolium pratense) and Zigzag Clover (T. medium) - A Picture of Genomic Similarities and Differences.</title>
        <authorList>
            <person name="Dluhosova J."/>
            <person name="Istvanek J."/>
            <person name="Nedelnik J."/>
            <person name="Repkova J."/>
        </authorList>
    </citation>
    <scope>NUCLEOTIDE SEQUENCE [LARGE SCALE GENOMIC DNA]</scope>
    <source>
        <strain evidence="2">cv. 10/8</strain>
        <tissue evidence="1">Leaf</tissue>
    </source>
</reference>
<sequence>FALRIDENRILVVALFMARRARLDGARRNLHACEAVAPGCGAQRSMMGAARAHEHIYAATCFVQP</sequence>
<evidence type="ECO:0000313" key="1">
    <source>
        <dbReference type="EMBL" id="MCI82984.1"/>
    </source>
</evidence>
<protein>
    <submittedName>
        <fullName evidence="1">Uncharacterized protein</fullName>
    </submittedName>
</protein>
<name>A0A392V451_9FABA</name>
<keyword evidence="2" id="KW-1185">Reference proteome</keyword>
<accession>A0A392V451</accession>
<comment type="caution">
    <text evidence="1">The sequence shown here is derived from an EMBL/GenBank/DDBJ whole genome shotgun (WGS) entry which is preliminary data.</text>
</comment>
<dbReference type="EMBL" id="LXQA011056139">
    <property type="protein sequence ID" value="MCI82984.1"/>
    <property type="molecule type" value="Genomic_DNA"/>
</dbReference>
<organism evidence="1 2">
    <name type="scientific">Trifolium medium</name>
    <dbReference type="NCBI Taxonomy" id="97028"/>
    <lineage>
        <taxon>Eukaryota</taxon>
        <taxon>Viridiplantae</taxon>
        <taxon>Streptophyta</taxon>
        <taxon>Embryophyta</taxon>
        <taxon>Tracheophyta</taxon>
        <taxon>Spermatophyta</taxon>
        <taxon>Magnoliopsida</taxon>
        <taxon>eudicotyledons</taxon>
        <taxon>Gunneridae</taxon>
        <taxon>Pentapetalae</taxon>
        <taxon>rosids</taxon>
        <taxon>fabids</taxon>
        <taxon>Fabales</taxon>
        <taxon>Fabaceae</taxon>
        <taxon>Papilionoideae</taxon>
        <taxon>50 kb inversion clade</taxon>
        <taxon>NPAAA clade</taxon>
        <taxon>Hologalegina</taxon>
        <taxon>IRL clade</taxon>
        <taxon>Trifolieae</taxon>
        <taxon>Trifolium</taxon>
    </lineage>
</organism>
<feature type="non-terminal residue" evidence="1">
    <location>
        <position position="1"/>
    </location>
</feature>
<dbReference type="AlphaFoldDB" id="A0A392V451"/>
<dbReference type="Proteomes" id="UP000265520">
    <property type="component" value="Unassembled WGS sequence"/>
</dbReference>
<proteinExistence type="predicted"/>